<sequence length="319" mass="32936">MVVQQHRSGGGVRAVCALAVVGVMAATAGCSGGGGGGGGDDRAMADERGGADSLDAVHRAAAVLAGTVHGTGTGTVTGAGARSVAGSAEVRTSMETAAGGTRVTIRGRGAYDFRNQVGRLEVALPEDAAGEDRHRPVTELLAPGALYMMNRGAGVPADKWVRIDTTTLEDGNLVTGGVTDPMAAAELLRGARQVTYVGRTELAGVAVRHYRGISDIGRAAREASPKSRGALAAAAKGFRTDTVPFDAYLDEQGRLRKVRHRFSFANEGPAVEVVSTTLLYGFGVPVSVRLPDDRDIYTGKIRQRQPGGTRARARTKAGA</sequence>
<proteinExistence type="predicted"/>
<evidence type="ECO:0008006" key="3">
    <source>
        <dbReference type="Google" id="ProtNLM"/>
    </source>
</evidence>
<accession>A0A2Z5JRL7</accession>
<protein>
    <recommendedName>
        <fullName evidence="3">Lipoprotein</fullName>
    </recommendedName>
</protein>
<dbReference type="RefSeq" id="WP_114249186.1">
    <property type="nucleotide sequence ID" value="NZ_CP027306.1"/>
</dbReference>
<name>A0A2Z5JRL7_STRAR</name>
<dbReference type="GeneID" id="95521153"/>
<dbReference type="Proteomes" id="UP000252698">
    <property type="component" value="Chromosome"/>
</dbReference>
<dbReference type="KEGG" id="sata:C5746_22260"/>
<evidence type="ECO:0000313" key="2">
    <source>
        <dbReference type="Proteomes" id="UP000252698"/>
    </source>
</evidence>
<gene>
    <name evidence="1" type="ORF">C5746_22260</name>
</gene>
<dbReference type="AlphaFoldDB" id="A0A2Z5JRL7"/>
<dbReference type="SUPFAM" id="SSF89392">
    <property type="entry name" value="Prokaryotic lipoproteins and lipoprotein localization factors"/>
    <property type="match status" value="1"/>
</dbReference>
<reference evidence="1 2" key="1">
    <citation type="journal article" date="2018" name="Front. Microbiol.">
        <title>Genome Sequencing of Streptomyces atratus SCSIOZH16 and Activation Production of Nocardamine via Metabolic Engineering.</title>
        <authorList>
            <person name="Li Y."/>
            <person name="Zhang C."/>
            <person name="Liu C."/>
            <person name="Ju J."/>
            <person name="Ma J."/>
        </authorList>
    </citation>
    <scope>NUCLEOTIDE SEQUENCE [LARGE SCALE GENOMIC DNA]</scope>
    <source>
        <strain evidence="1 2">SCSIO_ZH16</strain>
    </source>
</reference>
<organism evidence="1 2">
    <name type="scientific">Streptomyces atratus</name>
    <dbReference type="NCBI Taxonomy" id="1893"/>
    <lineage>
        <taxon>Bacteria</taxon>
        <taxon>Bacillati</taxon>
        <taxon>Actinomycetota</taxon>
        <taxon>Actinomycetes</taxon>
        <taxon>Kitasatosporales</taxon>
        <taxon>Streptomycetaceae</taxon>
        <taxon>Streptomyces</taxon>
    </lineage>
</organism>
<dbReference type="InterPro" id="IPR029046">
    <property type="entry name" value="LolA/LolB/LppX"/>
</dbReference>
<dbReference type="Gene3D" id="2.50.20.20">
    <property type="match status" value="1"/>
</dbReference>
<dbReference type="EMBL" id="CP027306">
    <property type="protein sequence ID" value="AXE82968.1"/>
    <property type="molecule type" value="Genomic_DNA"/>
</dbReference>
<dbReference type="PROSITE" id="PS51257">
    <property type="entry name" value="PROKAR_LIPOPROTEIN"/>
    <property type="match status" value="1"/>
</dbReference>
<evidence type="ECO:0000313" key="1">
    <source>
        <dbReference type="EMBL" id="AXE82968.1"/>
    </source>
</evidence>